<feature type="transmembrane region" description="Helical" evidence="2">
    <location>
        <begin position="310"/>
        <end position="330"/>
    </location>
</feature>
<keyword evidence="2" id="KW-0472">Membrane</keyword>
<protein>
    <recommendedName>
        <fullName evidence="5">Transmembrane protein</fullName>
    </recommendedName>
</protein>
<evidence type="ECO:0000313" key="3">
    <source>
        <dbReference type="EMBL" id="ELU37323.1"/>
    </source>
</evidence>
<evidence type="ECO:0000256" key="1">
    <source>
        <dbReference type="SAM" id="MobiDB-lite"/>
    </source>
</evidence>
<keyword evidence="2" id="KW-1133">Transmembrane helix</keyword>
<organism evidence="3 4">
    <name type="scientific">Thanatephorus cucumeris (strain AG1-IA)</name>
    <name type="common">Rice sheath blight fungus</name>
    <name type="synonym">Rhizoctonia solani</name>
    <dbReference type="NCBI Taxonomy" id="983506"/>
    <lineage>
        <taxon>Eukaryota</taxon>
        <taxon>Fungi</taxon>
        <taxon>Dikarya</taxon>
        <taxon>Basidiomycota</taxon>
        <taxon>Agaricomycotina</taxon>
        <taxon>Agaricomycetes</taxon>
        <taxon>Cantharellales</taxon>
        <taxon>Ceratobasidiaceae</taxon>
        <taxon>Rhizoctonia</taxon>
        <taxon>Rhizoctonia solani AG-1</taxon>
    </lineage>
</organism>
<evidence type="ECO:0000256" key="2">
    <source>
        <dbReference type="SAM" id="Phobius"/>
    </source>
</evidence>
<proteinExistence type="predicted"/>
<accession>L8WKK2</accession>
<evidence type="ECO:0000313" key="4">
    <source>
        <dbReference type="Proteomes" id="UP000011668"/>
    </source>
</evidence>
<feature type="region of interest" description="Disordered" evidence="1">
    <location>
        <begin position="385"/>
        <end position="407"/>
    </location>
</feature>
<feature type="transmembrane region" description="Helical" evidence="2">
    <location>
        <begin position="336"/>
        <end position="359"/>
    </location>
</feature>
<dbReference type="HOGENOM" id="CLU_056433_0_0_1"/>
<evidence type="ECO:0008006" key="5">
    <source>
        <dbReference type="Google" id="ProtNLM"/>
    </source>
</evidence>
<keyword evidence="2" id="KW-0812">Transmembrane</keyword>
<dbReference type="Proteomes" id="UP000011668">
    <property type="component" value="Unassembled WGS sequence"/>
</dbReference>
<comment type="caution">
    <text evidence="3">The sequence shown here is derived from an EMBL/GenBank/DDBJ whole genome shotgun (WGS) entry which is preliminary data.</text>
</comment>
<dbReference type="EMBL" id="AFRT01002712">
    <property type="protein sequence ID" value="ELU37323.1"/>
    <property type="molecule type" value="Genomic_DNA"/>
</dbReference>
<name>L8WKK2_THACA</name>
<gene>
    <name evidence="3" type="ORF">AG1IA_08647</name>
</gene>
<dbReference type="OrthoDB" id="3178198at2759"/>
<reference evidence="3 4" key="1">
    <citation type="journal article" date="2013" name="Nat. Commun.">
        <title>The evolution and pathogenic mechanisms of the rice sheath blight pathogen.</title>
        <authorList>
            <person name="Zheng A."/>
            <person name="Lin R."/>
            <person name="Xu L."/>
            <person name="Qin P."/>
            <person name="Tang C."/>
            <person name="Ai P."/>
            <person name="Zhang D."/>
            <person name="Liu Y."/>
            <person name="Sun Z."/>
            <person name="Feng H."/>
            <person name="Wang Y."/>
            <person name="Chen Y."/>
            <person name="Liang X."/>
            <person name="Fu R."/>
            <person name="Li Q."/>
            <person name="Zhang J."/>
            <person name="Yu X."/>
            <person name="Xie Z."/>
            <person name="Ding L."/>
            <person name="Guan P."/>
            <person name="Tang J."/>
            <person name="Liang Y."/>
            <person name="Wang S."/>
            <person name="Deng Q."/>
            <person name="Li S."/>
            <person name="Zhu J."/>
            <person name="Wang L."/>
            <person name="Liu H."/>
            <person name="Li P."/>
        </authorList>
    </citation>
    <scope>NUCLEOTIDE SEQUENCE [LARGE SCALE GENOMIC DNA]</scope>
    <source>
        <strain evidence="4">AG-1 IA</strain>
    </source>
</reference>
<dbReference type="AlphaFoldDB" id="L8WKK2"/>
<sequence length="407" mass="44870">MSNDMTTKRLFLKIGQNIPGPGLLYYERGLQVKFLAGQAKPMLGTQPGAIKGPRPAECLWAGTCRSTPSTADPLFDNSQTMLTYLQSGPLRLAVVLTVSWLSKAFVDPPPESCETNSGPVLGLFTLFITFSSFMRGPEFQHSVSTIPHGVVEQRVLSYVAVSALKKYPISPVNQVILDSAVFPYIPFMLDTTSDTPRVNGASPTDGIRVASKDTLPWSTFGVSSTDAVLLNEMVFDSERQSWQFPKLAIYAWSVKGKTNAHQEKIYLALNYAPIPKPQDAFMILVRTDKDWVIEFVRPLDASAPNKSLPFLRMLSVFLWPIMFHNFLGAAGLSGVFLIWICILTAGYAGMTILVTQYIVRRDHEGARRREGAAQRWEAEGWADMGLVPGEQGTRPAECNELPSKSGA</sequence>
<keyword evidence="4" id="KW-1185">Reference proteome</keyword>